<dbReference type="AlphaFoldDB" id="A0A9Q3F1G4"/>
<sequence>MKEDHDKKSWLWWKEPIISKWENNYWRFRMENPYEEAIFNIERDMPMLWFLKQRDRLTTLNLDMSEIKRILIKFGGDLENYIRRSCIEPCSTEDYSNAMEDITTRTKIGRNWYKPSTDNETSGKPISRPNKPQDRTPLKCHKCGSASYFDNDFPKETRINEI</sequence>
<proteinExistence type="predicted"/>
<feature type="compositionally biased region" description="Polar residues" evidence="1">
    <location>
        <begin position="114"/>
        <end position="124"/>
    </location>
</feature>
<keyword evidence="3" id="KW-1185">Reference proteome</keyword>
<reference evidence="2" key="1">
    <citation type="submission" date="2021-03" db="EMBL/GenBank/DDBJ databases">
        <title>Draft genome sequence of rust myrtle Austropuccinia psidii MF-1, a brazilian biotype.</title>
        <authorList>
            <person name="Quecine M.C."/>
            <person name="Pachon D.M.R."/>
            <person name="Bonatelli M.L."/>
            <person name="Correr F.H."/>
            <person name="Franceschini L.M."/>
            <person name="Leite T.F."/>
            <person name="Margarido G.R.A."/>
            <person name="Almeida C.A."/>
            <person name="Ferrarezi J.A."/>
            <person name="Labate C.A."/>
        </authorList>
    </citation>
    <scope>NUCLEOTIDE SEQUENCE</scope>
    <source>
        <strain evidence="2">MF-1</strain>
    </source>
</reference>
<dbReference type="EMBL" id="AVOT02035040">
    <property type="protein sequence ID" value="MBW0529303.1"/>
    <property type="molecule type" value="Genomic_DNA"/>
</dbReference>
<gene>
    <name evidence="2" type="ORF">O181_069018</name>
</gene>
<organism evidence="2 3">
    <name type="scientific">Austropuccinia psidii MF-1</name>
    <dbReference type="NCBI Taxonomy" id="1389203"/>
    <lineage>
        <taxon>Eukaryota</taxon>
        <taxon>Fungi</taxon>
        <taxon>Dikarya</taxon>
        <taxon>Basidiomycota</taxon>
        <taxon>Pucciniomycotina</taxon>
        <taxon>Pucciniomycetes</taxon>
        <taxon>Pucciniales</taxon>
        <taxon>Sphaerophragmiaceae</taxon>
        <taxon>Austropuccinia</taxon>
    </lineage>
</organism>
<comment type="caution">
    <text evidence="2">The sequence shown here is derived from an EMBL/GenBank/DDBJ whole genome shotgun (WGS) entry which is preliminary data.</text>
</comment>
<dbReference type="Proteomes" id="UP000765509">
    <property type="component" value="Unassembled WGS sequence"/>
</dbReference>
<evidence type="ECO:0000256" key="1">
    <source>
        <dbReference type="SAM" id="MobiDB-lite"/>
    </source>
</evidence>
<evidence type="ECO:0000313" key="2">
    <source>
        <dbReference type="EMBL" id="MBW0529303.1"/>
    </source>
</evidence>
<accession>A0A9Q3F1G4</accession>
<name>A0A9Q3F1G4_9BASI</name>
<protein>
    <submittedName>
        <fullName evidence="2">Uncharacterized protein</fullName>
    </submittedName>
</protein>
<evidence type="ECO:0000313" key="3">
    <source>
        <dbReference type="Proteomes" id="UP000765509"/>
    </source>
</evidence>
<feature type="region of interest" description="Disordered" evidence="1">
    <location>
        <begin position="110"/>
        <end position="139"/>
    </location>
</feature>